<dbReference type="Proteomes" id="UP001470230">
    <property type="component" value="Unassembled WGS sequence"/>
</dbReference>
<protein>
    <submittedName>
        <fullName evidence="1">Uncharacterized protein</fullName>
    </submittedName>
</protein>
<gene>
    <name evidence="1" type="ORF">M9Y10_001385</name>
</gene>
<reference evidence="1 2" key="1">
    <citation type="submission" date="2024-04" db="EMBL/GenBank/DDBJ databases">
        <title>Tritrichomonas musculus Genome.</title>
        <authorList>
            <person name="Alves-Ferreira E."/>
            <person name="Grigg M."/>
            <person name="Lorenzi H."/>
            <person name="Galac M."/>
        </authorList>
    </citation>
    <scope>NUCLEOTIDE SEQUENCE [LARGE SCALE GENOMIC DNA]</scope>
    <source>
        <strain evidence="1 2">EAF2021</strain>
    </source>
</reference>
<sequence length="1904" mass="224961">MQNDVNSALKNLDDEQNYRSICDFFEKVCKQMDSDPYFFDKNKLTADFLFNEVYPQLFRYLISAGIFQPLLFWTSLFVKMCNYLSFCRNFLFIPYLSKLFDLLKNIKSDNKYYLTFLYQTQTLINFVETKSNLNIYTKYLIDQLVQVQIIQAQVIHILINDILSHQTFSEIHDIFHILNNIFPYINKEVLKQYEDEFSRYSFSIDDPRFDDPESINLTKAMATCSVKFAQLHFDNLIKFIKLNNKQAKEEFVNLITHFESLNAISKEILDNFDIILPEMRDEKTLLSEISSILISNEIVSKSFFIEKAGFDLFYNLAFFDLVKDQFTLEKVTKIIESETFSEETANFGFKLIDYKIDLLPDISSFLKTTFSSFWHKERIETIIAIAKQPSNRQILLDSINNYEINNQQEYRIILQILMLLKPTTNEFNYDNFVNEILNYTDSIFILPFLMNNSFIPVNSIDIELLVSYSIFNKELSDFLFKNFSDSLFNYVDFFLTFQIEDDIECPSFIQKPSNKIFGRFLFDLYKLNNCGDSRLIWESVIRVKDEDEEIHQIAQKIISENPEKSQKEIIEKVEDGYSKYFVNFDFSNFSEISAEENGNYLIFNKPQLVSTDSLFYFASKVRHALNYSEPIEKDDVIELFEFRIGDIGIDAIILNTAFEASKKINIDFPLIEESVNISIELKYRSFLDKLIDHITNSQEEIISINEELINSLVEIDDKYAIKLIQNKKVSFEILFKFFSNYKTPKSLLFLTKLNFIIPINLMNQIIFTKGNFVDFCKFNRIEPKEILPFIFSKDFPQFYRTKFVMKNVLNNFITKPEILLNYLKTKTWKYVNKDIKRYFRKNNFIPIAKSTKYYNIYLAFARIIPYLTYFKKQKYSLFLSSIIYSREGEEDSFLYAPINELKNSILSLKSEKNESPEYQIDHFIERIIRKLPNQVIKYFELFYIENDSRFLSDYNISHDFQMKIQEKSISEELNHYRFINHPLLLMFLIQRKKDFQIEKSLIINFRKYELSSIITKSNLFTPDKNKFTKWSNGKKEKVELINEEPLLIFYHLAELKEDEDVNSNQFYILKNKIEKFRASNYKFNERAVICDSFNKAGIEWNKWEQNETLFEIATILLSEVGYSGLFRALNNDVNFSKFFFNSNWQEKFSVQDCKEELINLANIYPQKEELLEILFKSIKDQKRQHFLSNIFTSFELNENYIEKLIDTISPSFDNFEEFLLNYFLKKTTTNKLLLSNEKLAEFVLSRIEKQFFQNDKETVKDEQNLLLERKKSHPTLDTLPFSHLLDPLTDNLFIACLKCLSQSSIHALLSSFSQSNSYILKALTILPPTDELATIYCRVMPTSQEDCCTFKENLKWIEFGLSSKNQSIRRHTYILFKMIFNKDDSEILTPIFEGVILKSLFQPYFKEVKEFIEIASEVPFNKTSDFTASIYNKIFTADYIHENQPEIAQYINTLPAPPQVMIPRWKEIIDHTEGPFFKTMGLELIIASIRCCYKPRPTYFVHIIQCAATEHDYPSIEVIMQFLSLSLTDENIHDYLRLIIEFEKWVPYYIHLINNIMINIKEFRETQLIILAIILPTQVISQRKCLDLAFDGFNNDGDIFISSLKIAIHALELILDKKAFIRHTTKGETDTLTGRLFNLLIVKYFSDALLFLFDIYLGQNRAKIECLEKWRIKVVKYFINYLTLCSIAFPRVLRIIYSFLQFNSGIGIFGPAFSGLENEWSELCCEISRSILADISFDNIDHRLTAVSIIVREFVLQLDNYNSADKNYLRFLIGVMKNDQLREESNLKEIVKIFNVFRNNLVLYIDDIALFIETSLDKYDDFFNDNEIKNFILKLRMDDHQIHKKLLIINSLLEKRPENMKNIIAEVFPKFEELTNTDVELSDELSDLLNNVFEQALMIFSSVE</sequence>
<evidence type="ECO:0000313" key="1">
    <source>
        <dbReference type="EMBL" id="KAK8899086.1"/>
    </source>
</evidence>
<name>A0ABR2L7W0_9EUKA</name>
<organism evidence="1 2">
    <name type="scientific">Tritrichomonas musculus</name>
    <dbReference type="NCBI Taxonomy" id="1915356"/>
    <lineage>
        <taxon>Eukaryota</taxon>
        <taxon>Metamonada</taxon>
        <taxon>Parabasalia</taxon>
        <taxon>Tritrichomonadida</taxon>
        <taxon>Tritrichomonadidae</taxon>
        <taxon>Tritrichomonas</taxon>
    </lineage>
</organism>
<evidence type="ECO:0000313" key="2">
    <source>
        <dbReference type="Proteomes" id="UP001470230"/>
    </source>
</evidence>
<comment type="caution">
    <text evidence="1">The sequence shown here is derived from an EMBL/GenBank/DDBJ whole genome shotgun (WGS) entry which is preliminary data.</text>
</comment>
<keyword evidence="2" id="KW-1185">Reference proteome</keyword>
<proteinExistence type="predicted"/>
<dbReference type="EMBL" id="JAPFFF010000001">
    <property type="protein sequence ID" value="KAK8899086.1"/>
    <property type="molecule type" value="Genomic_DNA"/>
</dbReference>
<accession>A0ABR2L7W0</accession>